<protein>
    <submittedName>
        <fullName evidence="1">Uncharacterized protein</fullName>
    </submittedName>
</protein>
<comment type="caution">
    <text evidence="1">The sequence shown here is derived from an EMBL/GenBank/DDBJ whole genome shotgun (WGS) entry which is preliminary data.</text>
</comment>
<name>A0A8X6YKR2_9ARAC</name>
<sequence length="86" mass="10388">MKWFKFEAREYFNVKSHQYLINLNESQSHLIQKIFRADIFDTSPREMGNIKCEFSRNPTNIGTLRHKTVDEVMMTRIFQNANDFRL</sequence>
<dbReference type="EMBL" id="BMAV01019614">
    <property type="protein sequence ID" value="GFY72706.1"/>
    <property type="molecule type" value="Genomic_DNA"/>
</dbReference>
<keyword evidence="2" id="KW-1185">Reference proteome</keyword>
<organism evidence="1 2">
    <name type="scientific">Trichonephila inaurata madagascariensis</name>
    <dbReference type="NCBI Taxonomy" id="2747483"/>
    <lineage>
        <taxon>Eukaryota</taxon>
        <taxon>Metazoa</taxon>
        <taxon>Ecdysozoa</taxon>
        <taxon>Arthropoda</taxon>
        <taxon>Chelicerata</taxon>
        <taxon>Arachnida</taxon>
        <taxon>Araneae</taxon>
        <taxon>Araneomorphae</taxon>
        <taxon>Entelegynae</taxon>
        <taxon>Araneoidea</taxon>
        <taxon>Nephilidae</taxon>
        <taxon>Trichonephila</taxon>
        <taxon>Trichonephila inaurata</taxon>
    </lineage>
</organism>
<dbReference type="Proteomes" id="UP000886998">
    <property type="component" value="Unassembled WGS sequence"/>
</dbReference>
<dbReference type="AlphaFoldDB" id="A0A8X6YKR2"/>
<accession>A0A8X6YKR2</accession>
<gene>
    <name evidence="1" type="ORF">TNIN_107881</name>
</gene>
<proteinExistence type="predicted"/>
<reference evidence="1" key="1">
    <citation type="submission" date="2020-08" db="EMBL/GenBank/DDBJ databases">
        <title>Multicomponent nature underlies the extraordinary mechanical properties of spider dragline silk.</title>
        <authorList>
            <person name="Kono N."/>
            <person name="Nakamura H."/>
            <person name="Mori M."/>
            <person name="Yoshida Y."/>
            <person name="Ohtoshi R."/>
            <person name="Malay A.D."/>
            <person name="Moran D.A.P."/>
            <person name="Tomita M."/>
            <person name="Numata K."/>
            <person name="Arakawa K."/>
        </authorList>
    </citation>
    <scope>NUCLEOTIDE SEQUENCE</scope>
</reference>
<evidence type="ECO:0000313" key="1">
    <source>
        <dbReference type="EMBL" id="GFY72706.1"/>
    </source>
</evidence>
<evidence type="ECO:0000313" key="2">
    <source>
        <dbReference type="Proteomes" id="UP000886998"/>
    </source>
</evidence>